<dbReference type="PANTHER" id="PTHR23162:SF8">
    <property type="entry name" value="OUTER DENSE FIBER PROTEIN 2"/>
    <property type="match status" value="1"/>
</dbReference>
<dbReference type="GO" id="GO:0030154">
    <property type="term" value="P:cell differentiation"/>
    <property type="evidence" value="ECO:0007669"/>
    <property type="project" value="UniProtKB-KW"/>
</dbReference>
<evidence type="ECO:0000256" key="12">
    <source>
        <dbReference type="ARBA" id="ARBA00023069"/>
    </source>
</evidence>
<keyword evidence="5" id="KW-0217">Developmental protein</keyword>
<dbReference type="GO" id="GO:0005814">
    <property type="term" value="C:centriole"/>
    <property type="evidence" value="ECO:0007669"/>
    <property type="project" value="UniProtKB-SubCell"/>
</dbReference>
<evidence type="ECO:0000256" key="19">
    <source>
        <dbReference type="SAM" id="MobiDB-lite"/>
    </source>
</evidence>
<dbReference type="PANTHER" id="PTHR23162">
    <property type="entry name" value="OUTER DENSE FIBER OF SPERM TAILS 2"/>
    <property type="match status" value="1"/>
</dbReference>
<dbReference type="GO" id="GO:1902017">
    <property type="term" value="P:regulation of cilium assembly"/>
    <property type="evidence" value="ECO:0007669"/>
    <property type="project" value="TreeGrafter"/>
</dbReference>
<evidence type="ECO:0000256" key="18">
    <source>
        <dbReference type="SAM" id="Coils"/>
    </source>
</evidence>
<protein>
    <recommendedName>
        <fullName evidence="15">Outer dense fiber protein 2</fullName>
    </recommendedName>
    <alternativeName>
        <fullName evidence="16">Cenexin</fullName>
    </alternativeName>
    <alternativeName>
        <fullName evidence="17">Outer dense fiber of sperm tails protein 2</fullName>
    </alternativeName>
</protein>
<comment type="similarity">
    <text evidence="4">Belongs to the ODF2 family.</text>
</comment>
<proteinExistence type="inferred from homology"/>
<evidence type="ECO:0000256" key="7">
    <source>
        <dbReference type="ARBA" id="ARBA00022701"/>
    </source>
</evidence>
<evidence type="ECO:0000256" key="8">
    <source>
        <dbReference type="ARBA" id="ARBA00022782"/>
    </source>
</evidence>
<dbReference type="EMBL" id="KV498707">
    <property type="protein sequence ID" value="OCT55345.1"/>
    <property type="molecule type" value="Genomic_DNA"/>
</dbReference>
<keyword evidence="10" id="KW-0744">Spermatogenesis</keyword>
<organism evidence="20">
    <name type="scientific">Xenopus laevis</name>
    <name type="common">African clawed frog</name>
    <dbReference type="NCBI Taxonomy" id="8355"/>
    <lineage>
        <taxon>Eukaryota</taxon>
        <taxon>Metazoa</taxon>
        <taxon>Chordata</taxon>
        <taxon>Craniata</taxon>
        <taxon>Vertebrata</taxon>
        <taxon>Euteleostomi</taxon>
        <taxon>Amphibia</taxon>
        <taxon>Batrachia</taxon>
        <taxon>Anura</taxon>
        <taxon>Pipoidea</taxon>
        <taxon>Pipidae</taxon>
        <taxon>Xenopodinae</taxon>
        <taxon>Xenopus</taxon>
        <taxon>Xenopus</taxon>
    </lineage>
</organism>
<keyword evidence="11 18" id="KW-0175">Coiled coil</keyword>
<evidence type="ECO:0000256" key="15">
    <source>
        <dbReference type="ARBA" id="ARBA00040458"/>
    </source>
</evidence>
<evidence type="ECO:0000256" key="13">
    <source>
        <dbReference type="ARBA" id="ARBA00023212"/>
    </source>
</evidence>
<sequence length="70" mass="8064">MSPTQHLQLKLHEQEEKVEDLLAQLKTEKDLSKTASEVSKSIESTKAHLQGQLRTREAENNRLSVQIRVR</sequence>
<evidence type="ECO:0000256" key="9">
    <source>
        <dbReference type="ARBA" id="ARBA00022846"/>
    </source>
</evidence>
<dbReference type="GO" id="GO:0000922">
    <property type="term" value="C:spindle pole"/>
    <property type="evidence" value="ECO:0007669"/>
    <property type="project" value="UniProtKB-SubCell"/>
</dbReference>
<keyword evidence="13" id="KW-0206">Cytoskeleton</keyword>
<reference evidence="20" key="1">
    <citation type="submission" date="2016-05" db="EMBL/GenBank/DDBJ databases">
        <title>WGS assembly of Xenopus laevis.</title>
        <authorList>
            <person name="Session A."/>
            <person name="Uno Y."/>
            <person name="Kwon T."/>
            <person name="Chapman J."/>
            <person name="Toyoda A."/>
            <person name="Takahashi S."/>
            <person name="Fukui A."/>
            <person name="Hikosaka A."/>
            <person name="Putnam N."/>
            <person name="Stites J."/>
            <person name="Van Heeringen S."/>
            <person name="Quigley I."/>
            <person name="Heinz S."/>
            <person name="Hellsten U."/>
            <person name="Lyons J."/>
            <person name="Suzuki A."/>
            <person name="Kondo M."/>
            <person name="Ogino H."/>
            <person name="Ochi H."/>
            <person name="Bogdanovic O."/>
            <person name="Lister R."/>
            <person name="Georgiou G."/>
            <person name="Paranjpe S."/>
            <person name="Van Kruijsbergen I."/>
            <person name="Mozaffari S."/>
            <person name="Shu S."/>
            <person name="Schmutz J."/>
            <person name="Jenkins J."/>
            <person name="Grimwood J."/>
            <person name="Carlson J."/>
            <person name="Mitros T."/>
            <person name="Simakov O."/>
            <person name="Heald R."/>
            <person name="Miller K."/>
            <person name="Haudenschild C."/>
            <person name="Kuroki Y."/>
            <person name="Tanaka T."/>
            <person name="Michiue T."/>
            <person name="Watanabe M."/>
            <person name="Kinoshita T."/>
            <person name="Ohta Y."/>
            <person name="Mawaribuchi S."/>
            <person name="Suzuki Y."/>
            <person name="Haramoto Y."/>
            <person name="Yamamoto T."/>
            <person name="Takagi C."/>
            <person name="Kitzman J."/>
            <person name="Shendure J."/>
            <person name="Nakayama T."/>
            <person name="Izutsu Y."/>
            <person name="Robert J."/>
            <person name="Dichmann D."/>
            <person name="Flajnik M."/>
            <person name="Houston D."/>
            <person name="Marcotte E."/>
            <person name="Wallingford J."/>
            <person name="Ito Y."/>
            <person name="Asashima M."/>
            <person name="Ueno N."/>
            <person name="Matsuda Y."/>
            <person name="Jan Veenstra G."/>
            <person name="Fujiyama A."/>
            <person name="Harland R."/>
            <person name="Taira M."/>
            <person name="Rokhsar D.S."/>
        </authorList>
    </citation>
    <scope>NUCLEOTIDE SEQUENCE</scope>
    <source>
        <strain evidence="20">J</strain>
        <tissue evidence="20">Blood</tissue>
    </source>
</reference>
<feature type="region of interest" description="Disordered" evidence="19">
    <location>
        <begin position="36"/>
        <end position="70"/>
    </location>
</feature>
<dbReference type="AlphaFoldDB" id="A0A974BNE6"/>
<evidence type="ECO:0000256" key="2">
    <source>
        <dbReference type="ARBA" id="ARBA00004230"/>
    </source>
</evidence>
<evidence type="ECO:0000256" key="4">
    <source>
        <dbReference type="ARBA" id="ARBA00009316"/>
    </source>
</evidence>
<dbReference type="Proteomes" id="UP000694892">
    <property type="component" value="Unassembled WGS sequence"/>
</dbReference>
<evidence type="ECO:0000256" key="3">
    <source>
        <dbReference type="ARBA" id="ARBA00004647"/>
    </source>
</evidence>
<evidence type="ECO:0000256" key="1">
    <source>
        <dbReference type="ARBA" id="ARBA00004114"/>
    </source>
</evidence>
<accession>A0A974BNE6</accession>
<dbReference type="GO" id="GO:0031514">
    <property type="term" value="C:motile cilium"/>
    <property type="evidence" value="ECO:0007669"/>
    <property type="project" value="UniProtKB-SubCell"/>
</dbReference>
<keyword evidence="7" id="KW-0493">Microtubule</keyword>
<keyword evidence="12" id="KW-0969">Cilium</keyword>
<dbReference type="InterPro" id="IPR026099">
    <property type="entry name" value="Odf2-rel"/>
</dbReference>
<evidence type="ECO:0000256" key="17">
    <source>
        <dbReference type="ARBA" id="ARBA00043200"/>
    </source>
</evidence>
<feature type="coiled-coil region" evidence="18">
    <location>
        <begin position="4"/>
        <end position="31"/>
    </location>
</feature>
<evidence type="ECO:0000256" key="6">
    <source>
        <dbReference type="ARBA" id="ARBA00022490"/>
    </source>
</evidence>
<evidence type="ECO:0000256" key="16">
    <source>
        <dbReference type="ARBA" id="ARBA00041830"/>
    </source>
</evidence>
<evidence type="ECO:0000256" key="11">
    <source>
        <dbReference type="ARBA" id="ARBA00023054"/>
    </source>
</evidence>
<comment type="subcellular location">
    <subcellularLocation>
        <location evidence="2">Cell projection</location>
        <location evidence="2">Cilium</location>
        <location evidence="2">Flagellum</location>
    </subcellularLocation>
    <subcellularLocation>
        <location evidence="1">Cytoplasm</location>
        <location evidence="1">Cytoskeleton</location>
        <location evidence="1">Microtubule organizing center</location>
        <location evidence="1">Centrosome</location>
        <location evidence="1">Centriole</location>
    </subcellularLocation>
    <subcellularLocation>
        <location evidence="3">Cytoplasm</location>
        <location evidence="3">Cytoskeleton</location>
        <location evidence="3">Spindle pole</location>
    </subcellularLocation>
</comment>
<evidence type="ECO:0000256" key="14">
    <source>
        <dbReference type="ARBA" id="ARBA00023273"/>
    </source>
</evidence>
<evidence type="ECO:0000256" key="5">
    <source>
        <dbReference type="ARBA" id="ARBA00022473"/>
    </source>
</evidence>
<gene>
    <name evidence="20" type="ORF">XELAEV_18002780mg</name>
</gene>
<evidence type="ECO:0000313" key="20">
    <source>
        <dbReference type="EMBL" id="OCT55345.1"/>
    </source>
</evidence>
<dbReference type="GO" id="GO:0005874">
    <property type="term" value="C:microtubule"/>
    <property type="evidence" value="ECO:0007669"/>
    <property type="project" value="UniProtKB-KW"/>
</dbReference>
<dbReference type="GO" id="GO:0005813">
    <property type="term" value="C:centrosome"/>
    <property type="evidence" value="ECO:0007669"/>
    <property type="project" value="TreeGrafter"/>
</dbReference>
<dbReference type="GO" id="GO:0007283">
    <property type="term" value="P:spermatogenesis"/>
    <property type="evidence" value="ECO:0007669"/>
    <property type="project" value="UniProtKB-KW"/>
</dbReference>
<keyword evidence="8" id="KW-0221">Differentiation</keyword>
<keyword evidence="9" id="KW-0282">Flagellum</keyword>
<evidence type="ECO:0000256" key="10">
    <source>
        <dbReference type="ARBA" id="ARBA00022871"/>
    </source>
</evidence>
<keyword evidence="14" id="KW-0966">Cell projection</keyword>
<name>A0A974BNE6_XENLA</name>
<keyword evidence="6" id="KW-0963">Cytoplasm</keyword>